<comment type="caution">
    <text evidence="2">The sequence shown here is derived from an EMBL/GenBank/DDBJ whole genome shotgun (WGS) entry which is preliminary data.</text>
</comment>
<dbReference type="Pfam" id="PF00240">
    <property type="entry name" value="ubiquitin"/>
    <property type="match status" value="1"/>
</dbReference>
<accession>A0A9W4STZ2</accession>
<dbReference type="PROSITE" id="PS50053">
    <property type="entry name" value="UBIQUITIN_2"/>
    <property type="match status" value="1"/>
</dbReference>
<evidence type="ECO:0000259" key="1">
    <source>
        <dbReference type="PROSITE" id="PS50053"/>
    </source>
</evidence>
<gene>
    <name evidence="2" type="ORF">FWILDA_LOCUS10064</name>
</gene>
<dbReference type="InterPro" id="IPR000626">
    <property type="entry name" value="Ubiquitin-like_dom"/>
</dbReference>
<dbReference type="EMBL" id="CAMKVN010002507">
    <property type="protein sequence ID" value="CAI2181395.1"/>
    <property type="molecule type" value="Genomic_DNA"/>
</dbReference>
<feature type="domain" description="Ubiquitin-like" evidence="1">
    <location>
        <begin position="203"/>
        <end position="279"/>
    </location>
</feature>
<dbReference type="InterPro" id="IPR029071">
    <property type="entry name" value="Ubiquitin-like_domsf"/>
</dbReference>
<dbReference type="CDD" id="cd17039">
    <property type="entry name" value="Ubl_ubiquitin_like"/>
    <property type="match status" value="1"/>
</dbReference>
<reference evidence="2" key="1">
    <citation type="submission" date="2022-08" db="EMBL/GenBank/DDBJ databases">
        <authorList>
            <person name="Kallberg Y."/>
            <person name="Tangrot J."/>
            <person name="Rosling A."/>
        </authorList>
    </citation>
    <scope>NUCLEOTIDE SEQUENCE</scope>
    <source>
        <strain evidence="2">Wild A</strain>
    </source>
</reference>
<keyword evidence="3" id="KW-1185">Reference proteome</keyword>
<dbReference type="SUPFAM" id="SSF56399">
    <property type="entry name" value="ADP-ribosylation"/>
    <property type="match status" value="1"/>
</dbReference>
<dbReference type="Gene3D" id="3.10.20.90">
    <property type="entry name" value="Phosphatidylinositol 3-kinase Catalytic Subunit, Chain A, domain 1"/>
    <property type="match status" value="1"/>
</dbReference>
<dbReference type="AlphaFoldDB" id="A0A9W4STZ2"/>
<evidence type="ECO:0000313" key="3">
    <source>
        <dbReference type="Proteomes" id="UP001153678"/>
    </source>
</evidence>
<dbReference type="PANTHER" id="PTHR36649:SF29">
    <property type="entry name" value="PARP CATALYTIC DOMAIN-CONTAINING PROTEIN-RELATED"/>
    <property type="match status" value="1"/>
</dbReference>
<dbReference type="SMART" id="SM00213">
    <property type="entry name" value="UBQ"/>
    <property type="match status" value="1"/>
</dbReference>
<evidence type="ECO:0000313" key="2">
    <source>
        <dbReference type="EMBL" id="CAI2181395.1"/>
    </source>
</evidence>
<dbReference type="PANTHER" id="PTHR36649">
    <property type="entry name" value="UBIQUITIN-LIKE DOMAIN-CONTAINING PROTEIN"/>
    <property type="match status" value="1"/>
</dbReference>
<sequence length="458" mass="52872">MSNSLNEAILASAFTSLLGTQVITQFDKNLNYYNNYQTVNIFSLYNSQLVGSLHNNDHPSFKCETGNSSSQFNIRSSSMRCPRTYTLRYAPYIPPATRMNNLQSISVQTPQQSQIPQPQISQIQQIQPQISQTQQIPQISQIQQTQPQISQIQQIQTQISQTQQIQSQIHQIPQVKQIRTQTPQIQQISKQLQHRFSQQSPVINIYVNTISGQIITITDVPIITPISVIKCHIENKTGIPRNKQQLTYLGVHLEDNTLLQDYQILVKNVIIYLIGDNGNVINFIDSNFLDPAYDYDFTNIKDDKQFLRGSHLYRRPCGWKRIAIRVLNKYGADNSWLGQVKNNSWRYESDPSEWPVSYHGTNRFNAKSIAETGFDIRKGKRFMFGYGIYSTPDINVAYLFASRFIHKNEVYCIVFQNRVNPRTLKKITTQYGEYWISPNSDDIRPYGICIKKLVNIRN</sequence>
<dbReference type="Gene3D" id="3.90.175.10">
    <property type="entry name" value="Diphtheria Toxin, domain 1"/>
    <property type="match status" value="1"/>
</dbReference>
<dbReference type="SUPFAM" id="SSF54236">
    <property type="entry name" value="Ubiquitin-like"/>
    <property type="match status" value="1"/>
</dbReference>
<organism evidence="2 3">
    <name type="scientific">Funneliformis geosporum</name>
    <dbReference type="NCBI Taxonomy" id="1117311"/>
    <lineage>
        <taxon>Eukaryota</taxon>
        <taxon>Fungi</taxon>
        <taxon>Fungi incertae sedis</taxon>
        <taxon>Mucoromycota</taxon>
        <taxon>Glomeromycotina</taxon>
        <taxon>Glomeromycetes</taxon>
        <taxon>Glomerales</taxon>
        <taxon>Glomeraceae</taxon>
        <taxon>Funneliformis</taxon>
    </lineage>
</organism>
<dbReference type="Proteomes" id="UP001153678">
    <property type="component" value="Unassembled WGS sequence"/>
</dbReference>
<name>A0A9W4STZ2_9GLOM</name>
<protein>
    <submittedName>
        <fullName evidence="2">3884_t:CDS:1</fullName>
    </submittedName>
</protein>
<dbReference type="OrthoDB" id="1525569at2759"/>
<proteinExistence type="predicted"/>